<dbReference type="EMBL" id="VSSQ01000118">
    <property type="protein sequence ID" value="MPL78607.1"/>
    <property type="molecule type" value="Genomic_DNA"/>
</dbReference>
<evidence type="ECO:0000313" key="2">
    <source>
        <dbReference type="EMBL" id="MPL78607.1"/>
    </source>
</evidence>
<name>A0A644UHX5_9ZZZZ</name>
<evidence type="ECO:0000256" key="1">
    <source>
        <dbReference type="SAM" id="MobiDB-lite"/>
    </source>
</evidence>
<dbReference type="AlphaFoldDB" id="A0A644UHX5"/>
<proteinExistence type="predicted"/>
<sequence length="60" mass="6870">MNTDNKKGILERWFKVKKRGCCDIKIEEIKEERENTRKPESGKKDGGTGDGRKPRKSCCG</sequence>
<accession>A0A644UHX5</accession>
<feature type="compositionally biased region" description="Basic and acidic residues" evidence="1">
    <location>
        <begin position="32"/>
        <end position="52"/>
    </location>
</feature>
<organism evidence="2">
    <name type="scientific">bioreactor metagenome</name>
    <dbReference type="NCBI Taxonomy" id="1076179"/>
    <lineage>
        <taxon>unclassified sequences</taxon>
        <taxon>metagenomes</taxon>
        <taxon>ecological metagenomes</taxon>
    </lineage>
</organism>
<gene>
    <name evidence="2" type="ORF">SDC9_24477</name>
</gene>
<feature type="region of interest" description="Disordered" evidence="1">
    <location>
        <begin position="32"/>
        <end position="60"/>
    </location>
</feature>
<reference evidence="2" key="1">
    <citation type="submission" date="2019-08" db="EMBL/GenBank/DDBJ databases">
        <authorList>
            <person name="Kucharzyk K."/>
            <person name="Murdoch R.W."/>
            <person name="Higgins S."/>
            <person name="Loffler F."/>
        </authorList>
    </citation>
    <scope>NUCLEOTIDE SEQUENCE</scope>
</reference>
<protein>
    <submittedName>
        <fullName evidence="2">Uncharacterized protein</fullName>
    </submittedName>
</protein>
<comment type="caution">
    <text evidence="2">The sequence shown here is derived from an EMBL/GenBank/DDBJ whole genome shotgun (WGS) entry which is preliminary data.</text>
</comment>